<dbReference type="PANTHER" id="PTHR42749:SF1">
    <property type="entry name" value="CELL SHAPE-DETERMINING PROTEIN MREB"/>
    <property type="match status" value="1"/>
</dbReference>
<name>A0A6A6T967_9PLEO</name>
<keyword evidence="3" id="KW-1185">Reference proteome</keyword>
<dbReference type="PANTHER" id="PTHR42749">
    <property type="entry name" value="CELL SHAPE-DETERMINING PROTEIN MREB"/>
    <property type="match status" value="1"/>
</dbReference>
<dbReference type="AlphaFoldDB" id="A0A6A6T967"/>
<protein>
    <recommendedName>
        <fullName evidence="4">Actin-like ATPase domain-containing protein</fullName>
    </recommendedName>
</protein>
<dbReference type="Gene3D" id="3.90.640.10">
    <property type="entry name" value="Actin, Chain A, domain 4"/>
    <property type="match status" value="1"/>
</dbReference>
<reference evidence="2" key="1">
    <citation type="journal article" date="2020" name="Stud. Mycol.">
        <title>101 Dothideomycetes genomes: a test case for predicting lifestyles and emergence of pathogens.</title>
        <authorList>
            <person name="Haridas S."/>
            <person name="Albert R."/>
            <person name="Binder M."/>
            <person name="Bloem J."/>
            <person name="Labutti K."/>
            <person name="Salamov A."/>
            <person name="Andreopoulos B."/>
            <person name="Baker S."/>
            <person name="Barry K."/>
            <person name="Bills G."/>
            <person name="Bluhm B."/>
            <person name="Cannon C."/>
            <person name="Castanera R."/>
            <person name="Culley D."/>
            <person name="Daum C."/>
            <person name="Ezra D."/>
            <person name="Gonzalez J."/>
            <person name="Henrissat B."/>
            <person name="Kuo A."/>
            <person name="Liang C."/>
            <person name="Lipzen A."/>
            <person name="Lutzoni F."/>
            <person name="Magnuson J."/>
            <person name="Mondo S."/>
            <person name="Nolan M."/>
            <person name="Ohm R."/>
            <person name="Pangilinan J."/>
            <person name="Park H.-J."/>
            <person name="Ramirez L."/>
            <person name="Alfaro M."/>
            <person name="Sun H."/>
            <person name="Tritt A."/>
            <person name="Yoshinaga Y."/>
            <person name="Zwiers L.-H."/>
            <person name="Turgeon B."/>
            <person name="Goodwin S."/>
            <person name="Spatafora J."/>
            <person name="Crous P."/>
            <person name="Grigoriev I."/>
        </authorList>
    </citation>
    <scope>NUCLEOTIDE SEQUENCE</scope>
    <source>
        <strain evidence="2">CBS 122681</strain>
    </source>
</reference>
<evidence type="ECO:0000256" key="1">
    <source>
        <dbReference type="SAM" id="MobiDB-lite"/>
    </source>
</evidence>
<dbReference type="OrthoDB" id="2963168at2759"/>
<organism evidence="2 3">
    <name type="scientific">Lophiostoma macrostomum CBS 122681</name>
    <dbReference type="NCBI Taxonomy" id="1314788"/>
    <lineage>
        <taxon>Eukaryota</taxon>
        <taxon>Fungi</taxon>
        <taxon>Dikarya</taxon>
        <taxon>Ascomycota</taxon>
        <taxon>Pezizomycotina</taxon>
        <taxon>Dothideomycetes</taxon>
        <taxon>Pleosporomycetidae</taxon>
        <taxon>Pleosporales</taxon>
        <taxon>Lophiostomataceae</taxon>
        <taxon>Lophiostoma</taxon>
    </lineage>
</organism>
<proteinExistence type="predicted"/>
<dbReference type="InterPro" id="IPR043129">
    <property type="entry name" value="ATPase_NBD"/>
</dbReference>
<dbReference type="Proteomes" id="UP000799324">
    <property type="component" value="Unassembled WGS sequence"/>
</dbReference>
<dbReference type="Gene3D" id="3.30.420.40">
    <property type="match status" value="2"/>
</dbReference>
<dbReference type="SUPFAM" id="SSF53067">
    <property type="entry name" value="Actin-like ATPase domain"/>
    <property type="match status" value="1"/>
</dbReference>
<feature type="region of interest" description="Disordered" evidence="1">
    <location>
        <begin position="697"/>
        <end position="734"/>
    </location>
</feature>
<evidence type="ECO:0008006" key="4">
    <source>
        <dbReference type="Google" id="ProtNLM"/>
    </source>
</evidence>
<feature type="compositionally biased region" description="Polar residues" evidence="1">
    <location>
        <begin position="703"/>
        <end position="734"/>
    </location>
</feature>
<accession>A0A6A6T967</accession>
<gene>
    <name evidence="2" type="ORF">K491DRAFT_757597</name>
</gene>
<dbReference type="EMBL" id="MU004337">
    <property type="protein sequence ID" value="KAF2656350.1"/>
    <property type="molecule type" value="Genomic_DNA"/>
</dbReference>
<evidence type="ECO:0000313" key="2">
    <source>
        <dbReference type="EMBL" id="KAF2656350.1"/>
    </source>
</evidence>
<dbReference type="CDD" id="cd10170">
    <property type="entry name" value="ASKHA_NBD_HSP70"/>
    <property type="match status" value="1"/>
</dbReference>
<evidence type="ECO:0000313" key="3">
    <source>
        <dbReference type="Proteomes" id="UP000799324"/>
    </source>
</evidence>
<sequence length="791" mass="88888">MPEPLAGRDVPRPKIYDFYLGVDFGPTRTNVSFLNRDRDDAAWSADMLEIEDVGEWNPRFNRLPKVQGRQVPTQSLYVPKQDGTVDVFYGYEAEARASGPRGPDEMGTPIHIFDTKPVNGYPAPGTDWNMNQLKRWGMIQEDDDVEINFMTWTLKHVKKVLTEQAEGLTVDSEVYMNIGCPVAWTQRDRRRFKGNVAKAAARVRLGSVFSRNQGSAVELDDGTLSYEIQDCDDMRNLIVLTETEAAGLYLASNSKAKRLATLPGSTIVAGDIGGGTSDFSSFRLSHGQEYRIEEQICPSSGCPDGMQKLNENLRGLARDILTGHPDLVRPNMNLESIIEEDIIRKFEDMIKPTFSGKGPTYFRTVLSLSAQHGVPEEHQFLVSEKDMREQVFLPVLESIETNFRNQLLLVRQMDPDVSTIWLYGGGANKPMLRSHLEDNVLEQEDQQDWDLHAKVKLDLSGTFVSKGLAYAAANPTYVPKRYNSTNYGFIQDIPVGPRGLLTKKEASTRGEVAQLDADGDWYLTNAVRYFMTSGQTYGPETSFDPFEQVYTFYDHEEEWTAKFTVVLHDGVASQFYPITHQKNSGSQVVDILHCHDLKPLLKPYTKGPEKVHFEGQKRWPYHIRSTIQPKMSGLDLVLEVRLSTEIVGDAFECQDCRSRDVTSQVKQNERCIECQEPFGTLFRTEIDVSTAYPLGATFGPQAPETSSMSQSRHDTLQPQASSAGHNRDGIQNQSLRGVQANTPIVLLEGPVREKDFSFSFRDNHTAAEKGTTCAVSGVWWFPEVVIILTMA</sequence>